<evidence type="ECO:0008006" key="6">
    <source>
        <dbReference type="Google" id="ProtNLM"/>
    </source>
</evidence>
<feature type="transmembrane region" description="Helical" evidence="3">
    <location>
        <begin position="1124"/>
        <end position="1143"/>
    </location>
</feature>
<dbReference type="GO" id="GO:0098703">
    <property type="term" value="P:calcium ion import across plasma membrane"/>
    <property type="evidence" value="ECO:0007669"/>
    <property type="project" value="TreeGrafter"/>
</dbReference>
<feature type="transmembrane region" description="Helical" evidence="3">
    <location>
        <begin position="1032"/>
        <end position="1052"/>
    </location>
</feature>
<dbReference type="OrthoDB" id="2433234at2759"/>
<organism evidence="4 5">
    <name type="scientific">Rhizophagus irregularis</name>
    <dbReference type="NCBI Taxonomy" id="588596"/>
    <lineage>
        <taxon>Eukaryota</taxon>
        <taxon>Fungi</taxon>
        <taxon>Fungi incertae sedis</taxon>
        <taxon>Mucoromycota</taxon>
        <taxon>Glomeromycotina</taxon>
        <taxon>Glomeromycetes</taxon>
        <taxon>Glomerales</taxon>
        <taxon>Glomeraceae</taxon>
        <taxon>Rhizophagus</taxon>
    </lineage>
</organism>
<proteinExistence type="predicted"/>
<gene>
    <name evidence="4" type="ORF">CHRIB12_LOCUS14358</name>
</gene>
<accession>A0A915ZF69</accession>
<keyword evidence="2" id="KW-0175">Coiled coil</keyword>
<feature type="transmembrane region" description="Helical" evidence="3">
    <location>
        <begin position="969"/>
        <end position="988"/>
    </location>
</feature>
<protein>
    <recommendedName>
        <fullName evidence="6">Ion transport domain-containing protein</fullName>
    </recommendedName>
</protein>
<keyword evidence="3" id="KW-0812">Transmembrane</keyword>
<evidence type="ECO:0000256" key="3">
    <source>
        <dbReference type="SAM" id="Phobius"/>
    </source>
</evidence>
<evidence type="ECO:0000313" key="5">
    <source>
        <dbReference type="Proteomes" id="UP000684084"/>
    </source>
</evidence>
<evidence type="ECO:0000313" key="4">
    <source>
        <dbReference type="EMBL" id="CAB5374357.1"/>
    </source>
</evidence>
<dbReference type="GO" id="GO:0005216">
    <property type="term" value="F:monoatomic ion channel activity"/>
    <property type="evidence" value="ECO:0007669"/>
    <property type="project" value="InterPro"/>
</dbReference>
<name>A0A915ZF69_9GLOM</name>
<dbReference type="EMBL" id="CAGKOT010000033">
    <property type="protein sequence ID" value="CAB5374357.1"/>
    <property type="molecule type" value="Genomic_DNA"/>
</dbReference>
<dbReference type="GO" id="GO:0005886">
    <property type="term" value="C:plasma membrane"/>
    <property type="evidence" value="ECO:0007669"/>
    <property type="project" value="TreeGrafter"/>
</dbReference>
<dbReference type="VEuPathDB" id="FungiDB:RhiirFUN_015587"/>
<evidence type="ECO:0000256" key="2">
    <source>
        <dbReference type="SAM" id="Coils"/>
    </source>
</evidence>
<keyword evidence="3" id="KW-1133">Transmembrane helix</keyword>
<sequence>MQKETDFLEITNEVASIYTFQSRESKIQDDVSKNHVALSPDGRFAAFFNTENYEIRLYESKDLDECITLIKFNESNLLSPYWSLAISNSINIRGTNDVLIAISCFNDNDIMSGPDENNLKRTQNVIDIETGNDGFTPSMTFVISTRNKSKIPTTIDNIGGVLHFLENHSSTAESDESNGFTNLIIMNVLGITKSKIYHKDNFSLPKSGLFNKIINAEEFYFPSIVAFNILKLYQDVSCKKFLNSSVEKNYFFAEDYKTNRVEMYNLQSYELEMTFQKREEIITSSTIGNAIFAISKNGTLLAHCHGDNSITIYLMENGLEVTTKSFYNINGIKLISFINNDEELFIIVEEEIGYHENGKVKFAPVIIIWDLFSYKSNIHKIDIKKIFPMLQGSANYSIANSSGTIISVTDDEKIFSILHNPIIEALLNRHLRVSENLLKLSFQNIYDHSTDKFKYYHIIFQLDGKWLDARKENNRSIVVNNKEPWVHYKQYRRISAYLDEKKSIQLIIGESTVQVWRKKDRNAKSKRVLEYIWTNPGNQRILIDSLSIGKHEFSLDLKIPSKHNSMSFLGINIHWPQNTHTLKEACEALEFLHNRRNEPVGPKNQNKFESLVHDTEKLVIHIIKKYPNVWKLSEIRFNLMANLIRGHRINLIKRILFENTSLRNNVDCPIYICRNLHVPRLHDLKSSIKKSDLQIAIESSEGAHRKIVAMLLEYYSNNAMQNTGWMFTVSKVIPLLMERNLDIYIKEMFYKPCFGAKEEYLDPIFINQKELKRGYNRSVYALNVKPGLIQKQEQKSWWKKVKSVRPSFKRNKEGKPEELPVTNLRVVPLPDFTVYPEGIDKKAPKWKIPFLLTKILLKPRGYTLQEDHQRSSFLRFIRQDENEVLYDNPAMEACINFKWESARNHFIRHIILYILYAVLFGIITGVIDYKEKISYLYYFIFYYLGYYLLSKEIIQLRYDGWKYFTVYHIVDFLACVVPIISLTTFYTFKTLNLSDNSRVITITFVILLLWFELILLMRFFEKSAHYINMIVNILYGVSTFIIFILLVIIGFGHSMHFLLRHPDYISEKPSGETFETDDDSSFKFKIHQTYDLDTTSDNYYRKLPQSIIAVYFWMLGRWDQLENWNFWPITVLSIIASILLVFIMQNMLIAFMTGVFDETKSNVKQAVLKFRADLIAEYEAIEKPFGNTRGNPRYIYYVGSLESQEEWLAKAEKYKKTHKSLLDRFHKFEDDETDDDDDYIDEIDDDDDDFDEKHQKHHYRGDTSISNIEEEELFVNDGKISKSKEKQKLKDCQNNLEEKINDITNRISSVEENLKELIKLVKERK</sequence>
<dbReference type="InterPro" id="IPR024862">
    <property type="entry name" value="TRPV"/>
</dbReference>
<keyword evidence="3" id="KW-0472">Membrane</keyword>
<reference evidence="4" key="1">
    <citation type="submission" date="2020-05" db="EMBL/GenBank/DDBJ databases">
        <authorList>
            <person name="Rincon C."/>
            <person name="Sanders R I."/>
            <person name="Robbins C."/>
            <person name="Chaturvedi A."/>
        </authorList>
    </citation>
    <scope>NUCLEOTIDE SEQUENCE</scope>
    <source>
        <strain evidence="4">CHB12</strain>
    </source>
</reference>
<feature type="transmembrane region" description="Helical" evidence="3">
    <location>
        <begin position="1000"/>
        <end position="1020"/>
    </location>
</feature>
<evidence type="ECO:0000256" key="1">
    <source>
        <dbReference type="ARBA" id="ARBA00022737"/>
    </source>
</evidence>
<keyword evidence="1" id="KW-0677">Repeat</keyword>
<dbReference type="Proteomes" id="UP000684084">
    <property type="component" value="Unassembled WGS sequence"/>
</dbReference>
<feature type="transmembrane region" description="Helical" evidence="3">
    <location>
        <begin position="906"/>
        <end position="927"/>
    </location>
</feature>
<dbReference type="PANTHER" id="PTHR10582:SF2">
    <property type="entry name" value="INACTIVE"/>
    <property type="match status" value="1"/>
</dbReference>
<feature type="coiled-coil region" evidence="2">
    <location>
        <begin position="1282"/>
        <end position="1320"/>
    </location>
</feature>
<dbReference type="PANTHER" id="PTHR10582">
    <property type="entry name" value="TRANSIENT RECEPTOR POTENTIAL ION CHANNEL PROTEIN"/>
    <property type="match status" value="1"/>
</dbReference>
<comment type="caution">
    <text evidence="4">The sequence shown here is derived from an EMBL/GenBank/DDBJ whole genome shotgun (WGS) entry which is preliminary data.</text>
</comment>
<feature type="transmembrane region" description="Helical" evidence="3">
    <location>
        <begin position="933"/>
        <end position="949"/>
    </location>
</feature>